<evidence type="ECO:0000256" key="7">
    <source>
        <dbReference type="ARBA" id="ARBA00023136"/>
    </source>
</evidence>
<keyword evidence="7" id="KW-0472">Membrane</keyword>
<reference evidence="9" key="1">
    <citation type="submission" date="2020-05" db="EMBL/GenBank/DDBJ databases">
        <authorList>
            <person name="Chiriac C."/>
            <person name="Salcher M."/>
            <person name="Ghai R."/>
            <person name="Kavagutti S V."/>
        </authorList>
    </citation>
    <scope>NUCLEOTIDE SEQUENCE</scope>
</reference>
<evidence type="ECO:0000313" key="9">
    <source>
        <dbReference type="EMBL" id="CAB5024381.1"/>
    </source>
</evidence>
<dbReference type="SMART" id="SM00382">
    <property type="entry name" value="AAA"/>
    <property type="match status" value="1"/>
</dbReference>
<dbReference type="InterPro" id="IPR003439">
    <property type="entry name" value="ABC_transporter-like_ATP-bd"/>
</dbReference>
<evidence type="ECO:0000256" key="3">
    <source>
        <dbReference type="ARBA" id="ARBA00022519"/>
    </source>
</evidence>
<keyword evidence="2" id="KW-1003">Cell membrane</keyword>
<dbReference type="Pfam" id="PF00005">
    <property type="entry name" value="ABC_tran"/>
    <property type="match status" value="1"/>
</dbReference>
<organism evidence="9">
    <name type="scientific">freshwater metagenome</name>
    <dbReference type="NCBI Taxonomy" id="449393"/>
    <lineage>
        <taxon>unclassified sequences</taxon>
        <taxon>metagenomes</taxon>
        <taxon>ecological metagenomes</taxon>
    </lineage>
</organism>
<keyword evidence="3" id="KW-0997">Cell inner membrane</keyword>
<dbReference type="GO" id="GO:0005524">
    <property type="term" value="F:ATP binding"/>
    <property type="evidence" value="ECO:0007669"/>
    <property type="project" value="UniProtKB-KW"/>
</dbReference>
<dbReference type="Gene3D" id="3.40.50.300">
    <property type="entry name" value="P-loop containing nucleotide triphosphate hydrolases"/>
    <property type="match status" value="1"/>
</dbReference>
<dbReference type="PROSITE" id="PS50893">
    <property type="entry name" value="ABC_TRANSPORTER_2"/>
    <property type="match status" value="1"/>
</dbReference>
<name>A0A6J7R6Q4_9ZZZZ</name>
<keyword evidence="1" id="KW-0813">Transport</keyword>
<evidence type="ECO:0000256" key="1">
    <source>
        <dbReference type="ARBA" id="ARBA00022448"/>
    </source>
</evidence>
<sequence length="218" mass="23628">MTSPFLNISHLSFQVPGESTSIFSHLSLEISEGEIVAIIGPSGSGKSSLLRIICGLTPASFGTVHLQGKDITNSAPHQRNIGMVFQGAFLFPHLTVSENVAYGLKMRKDSKESQTHRVNEMLNLVHMSDFSHRDVAHLSGGETTRVAIARALAPAPSLLLLDEPLTGLDEHLRIDLARELRVALTASRITAILVTHDRNEAAAIADRVVQFSDLIAHL</sequence>
<evidence type="ECO:0000256" key="5">
    <source>
        <dbReference type="ARBA" id="ARBA00022840"/>
    </source>
</evidence>
<accession>A0A6J7R6Q4</accession>
<dbReference type="InterPro" id="IPR050093">
    <property type="entry name" value="ABC_SmlMolc_Importer"/>
</dbReference>
<dbReference type="PANTHER" id="PTHR42781:SF5">
    <property type="entry name" value="PUTRESCINE TRANSPORT ATP-BINDING PROTEIN POTG"/>
    <property type="match status" value="1"/>
</dbReference>
<dbReference type="EMBL" id="CAFBPN010000057">
    <property type="protein sequence ID" value="CAB5024381.1"/>
    <property type="molecule type" value="Genomic_DNA"/>
</dbReference>
<keyword evidence="5" id="KW-0067">ATP-binding</keyword>
<gene>
    <name evidence="9" type="ORF">UFOPK4098_01046</name>
</gene>
<feature type="domain" description="ABC transporter" evidence="8">
    <location>
        <begin position="6"/>
        <end position="218"/>
    </location>
</feature>
<dbReference type="GO" id="GO:0016887">
    <property type="term" value="F:ATP hydrolysis activity"/>
    <property type="evidence" value="ECO:0007669"/>
    <property type="project" value="InterPro"/>
</dbReference>
<dbReference type="PANTHER" id="PTHR42781">
    <property type="entry name" value="SPERMIDINE/PUTRESCINE IMPORT ATP-BINDING PROTEIN POTA"/>
    <property type="match status" value="1"/>
</dbReference>
<dbReference type="SUPFAM" id="SSF52540">
    <property type="entry name" value="P-loop containing nucleoside triphosphate hydrolases"/>
    <property type="match status" value="1"/>
</dbReference>
<evidence type="ECO:0000256" key="6">
    <source>
        <dbReference type="ARBA" id="ARBA00022967"/>
    </source>
</evidence>
<evidence type="ECO:0000256" key="4">
    <source>
        <dbReference type="ARBA" id="ARBA00022741"/>
    </source>
</evidence>
<dbReference type="InterPro" id="IPR003593">
    <property type="entry name" value="AAA+_ATPase"/>
</dbReference>
<protein>
    <submittedName>
        <fullName evidence="9">Unannotated protein</fullName>
    </submittedName>
</protein>
<dbReference type="AlphaFoldDB" id="A0A6J7R6Q4"/>
<proteinExistence type="predicted"/>
<keyword evidence="4" id="KW-0547">Nucleotide-binding</keyword>
<evidence type="ECO:0000259" key="8">
    <source>
        <dbReference type="PROSITE" id="PS50893"/>
    </source>
</evidence>
<keyword evidence="6" id="KW-1278">Translocase</keyword>
<evidence type="ECO:0000256" key="2">
    <source>
        <dbReference type="ARBA" id="ARBA00022475"/>
    </source>
</evidence>
<dbReference type="InterPro" id="IPR027417">
    <property type="entry name" value="P-loop_NTPase"/>
</dbReference>